<dbReference type="PANTHER" id="PTHR43433">
    <property type="entry name" value="HYDROLASE, ALPHA/BETA FOLD FAMILY PROTEIN"/>
    <property type="match status" value="1"/>
</dbReference>
<name>A0ABW4X8J0_9ACTN</name>
<dbReference type="EMBL" id="JBHUHP010000009">
    <property type="protein sequence ID" value="MFD2091717.1"/>
    <property type="molecule type" value="Genomic_DNA"/>
</dbReference>
<dbReference type="Pfam" id="PF00561">
    <property type="entry name" value="Abhydrolase_1"/>
    <property type="match status" value="1"/>
</dbReference>
<organism evidence="2 3">
    <name type="scientific">Blastococcus deserti</name>
    <dbReference type="NCBI Taxonomy" id="2259033"/>
    <lineage>
        <taxon>Bacteria</taxon>
        <taxon>Bacillati</taxon>
        <taxon>Actinomycetota</taxon>
        <taxon>Actinomycetes</taxon>
        <taxon>Geodermatophilales</taxon>
        <taxon>Geodermatophilaceae</taxon>
        <taxon>Blastococcus</taxon>
    </lineage>
</organism>
<evidence type="ECO:0000313" key="3">
    <source>
        <dbReference type="Proteomes" id="UP001597402"/>
    </source>
</evidence>
<dbReference type="RefSeq" id="WP_376874266.1">
    <property type="nucleotide sequence ID" value="NZ_JBHUHP010000009.1"/>
</dbReference>
<accession>A0ABW4X8J0</accession>
<dbReference type="InterPro" id="IPR000073">
    <property type="entry name" value="AB_hydrolase_1"/>
</dbReference>
<keyword evidence="2" id="KW-0378">Hydrolase</keyword>
<dbReference type="InterPro" id="IPR029058">
    <property type="entry name" value="AB_hydrolase_fold"/>
</dbReference>
<dbReference type="PANTHER" id="PTHR43433:SF5">
    <property type="entry name" value="AB HYDROLASE-1 DOMAIN-CONTAINING PROTEIN"/>
    <property type="match status" value="1"/>
</dbReference>
<dbReference type="Proteomes" id="UP001597402">
    <property type="component" value="Unassembled WGS sequence"/>
</dbReference>
<dbReference type="InterPro" id="IPR050471">
    <property type="entry name" value="AB_hydrolase"/>
</dbReference>
<dbReference type="GO" id="GO:0016787">
    <property type="term" value="F:hydrolase activity"/>
    <property type="evidence" value="ECO:0007669"/>
    <property type="project" value="UniProtKB-KW"/>
</dbReference>
<reference evidence="3" key="1">
    <citation type="journal article" date="2019" name="Int. J. Syst. Evol. Microbiol.">
        <title>The Global Catalogue of Microorganisms (GCM) 10K type strain sequencing project: providing services to taxonomists for standard genome sequencing and annotation.</title>
        <authorList>
            <consortium name="The Broad Institute Genomics Platform"/>
            <consortium name="The Broad Institute Genome Sequencing Center for Infectious Disease"/>
            <person name="Wu L."/>
            <person name="Ma J."/>
        </authorList>
    </citation>
    <scope>NUCLEOTIDE SEQUENCE [LARGE SCALE GENOMIC DNA]</scope>
    <source>
        <strain evidence="3">JCM 3338</strain>
    </source>
</reference>
<gene>
    <name evidence="2" type="ORF">ACFSHS_09035</name>
</gene>
<proteinExistence type="predicted"/>
<dbReference type="Gene3D" id="3.40.50.1820">
    <property type="entry name" value="alpha/beta hydrolase"/>
    <property type="match status" value="1"/>
</dbReference>
<evidence type="ECO:0000259" key="1">
    <source>
        <dbReference type="Pfam" id="PF00561"/>
    </source>
</evidence>
<evidence type="ECO:0000313" key="2">
    <source>
        <dbReference type="EMBL" id="MFD2091717.1"/>
    </source>
</evidence>
<sequence length="272" mass="29371">MSYAEFGDPDGVPVLNCHGAPSSRRERYFADGEDLRRLGVRLIGIDRPGFGGSDPAPGRRIVDWPADAVQLLDALALRKVRVLALSAGVPYALALARALPDRVDRVAAIGASPPPDVPWPWPPVPSGIRSLVLRPGRVSTAVSLPLLGPAALHPPLFSTYLRLRLGPPDRELLDRPEVRSTLDETFSEGLRQGWQAGAYDRALLRRPWGFPVSRVPRPVLLWHGRADWQAPLPGARLLAAAIPTARLSVVPGAGHFLGFTHGREILGELTAG</sequence>
<keyword evidence="3" id="KW-1185">Reference proteome</keyword>
<comment type="caution">
    <text evidence="2">The sequence shown here is derived from an EMBL/GenBank/DDBJ whole genome shotgun (WGS) entry which is preliminary data.</text>
</comment>
<feature type="domain" description="AB hydrolase-1" evidence="1">
    <location>
        <begin position="13"/>
        <end position="261"/>
    </location>
</feature>
<protein>
    <submittedName>
        <fullName evidence="2">Alpha/beta fold hydrolase</fullName>
    </submittedName>
</protein>
<dbReference type="SUPFAM" id="SSF53474">
    <property type="entry name" value="alpha/beta-Hydrolases"/>
    <property type="match status" value="1"/>
</dbReference>